<evidence type="ECO:0000313" key="2">
    <source>
        <dbReference type="Proteomes" id="UP000078148"/>
    </source>
</evidence>
<dbReference type="AlphaFoldDB" id="A0A1X9T4B6"/>
<geneLocation type="plasmid" evidence="1 2">
    <name>unnamed1</name>
</geneLocation>
<dbReference type="KEGG" id="pbv:AR543_p0165"/>
<protein>
    <submittedName>
        <fullName evidence="1">Uncharacterized protein</fullName>
    </submittedName>
</protein>
<sequence length="84" mass="9107">MTESPEHTNRPEERGARVCREAGAATLAHRPPGWLAMIGDSGREGTAENHISIGCRSAAGGNCSDRSWQDQFLPAQIVESLYLQ</sequence>
<dbReference type="EMBL" id="CP021170">
    <property type="protein sequence ID" value="ARR10773.1"/>
    <property type="molecule type" value="Genomic_DNA"/>
</dbReference>
<dbReference type="Proteomes" id="UP000078148">
    <property type="component" value="Plasmid unnamed1"/>
</dbReference>
<accession>A0A1X9T4B6</accession>
<evidence type="ECO:0000313" key="1">
    <source>
        <dbReference type="EMBL" id="ARR10773.1"/>
    </source>
</evidence>
<keyword evidence="2" id="KW-1185">Reference proteome</keyword>
<proteinExistence type="predicted"/>
<organism evidence="1 2">
    <name type="scientific">Paenibacillus bovis</name>
    <dbReference type="NCBI Taxonomy" id="1616788"/>
    <lineage>
        <taxon>Bacteria</taxon>
        <taxon>Bacillati</taxon>
        <taxon>Bacillota</taxon>
        <taxon>Bacilli</taxon>
        <taxon>Bacillales</taxon>
        <taxon>Paenibacillaceae</taxon>
        <taxon>Paenibacillus</taxon>
    </lineage>
</organism>
<reference evidence="1 2" key="1">
    <citation type="journal article" date="2016" name="Int. J. Syst. Evol. Microbiol.">
        <title>Paenibacillus damxungensis sp. nov., isolated from raw yak (Bos grunniens) milk.</title>
        <authorList>
            <person name="Wu Z."/>
            <person name="Gao C."/>
            <person name="Han J."/>
            <person name="Liu Z."/>
        </authorList>
    </citation>
    <scope>NUCLEOTIDE SEQUENCE [LARGE SCALE GENOMIC DNA]</scope>
    <source>
        <strain evidence="1 2">BD3526</strain>
        <plasmid evidence="1 2">unnamed1</plasmid>
    </source>
</reference>
<gene>
    <name evidence="1" type="ORF">AR543_p0165</name>
</gene>
<keyword evidence="1" id="KW-0614">Plasmid</keyword>
<name>A0A1X9T4B6_9BACL</name>